<dbReference type="Proteomes" id="UP000192501">
    <property type="component" value="Unassembled WGS sequence"/>
</dbReference>
<sequence length="211" mass="24358">MESGYLFLSVDDTLRQIVGAKDFSQIDLNSGFYQIPIKESDVFKTAFTLPFGHYEFLRMPFGLCNAPKTFQSAMNTILGDLDFVKIFVDDVLIYSPNLESHVTHVETVLVPMKNANITINLDKSNFVVFEVEYLGYLINYEGLKPSQRNLEALDNIKPPRTVKDVMKLVGLIIWIRPFLKNLSIHIAHITDLTRNRQKRIKFYGYLNIKKF</sequence>
<dbReference type="Gene3D" id="3.30.70.270">
    <property type="match status" value="2"/>
</dbReference>
<reference evidence="2 3" key="1">
    <citation type="journal article" date="2017" name="Environ. Microbiol.">
        <title>Decay of the glycolytic pathway and adaptation to intranuclear parasitism within Enterocytozoonidae microsporidia.</title>
        <authorList>
            <person name="Wiredu Boakye D."/>
            <person name="Jaroenlak P."/>
            <person name="Prachumwat A."/>
            <person name="Williams T.A."/>
            <person name="Bateman K.S."/>
            <person name="Itsathitphaisarn O."/>
            <person name="Sritunyalucksana K."/>
            <person name="Paszkiewicz K.H."/>
            <person name="Moore K.A."/>
            <person name="Stentiford G.D."/>
            <person name="Williams B.A."/>
        </authorList>
    </citation>
    <scope>NUCLEOTIDE SEQUENCE [LARGE SCALE GENOMIC DNA]</scope>
    <source>
        <strain evidence="3">canceri</strain>
    </source>
</reference>
<comment type="caution">
    <text evidence="2">The sequence shown here is derived from an EMBL/GenBank/DDBJ whole genome shotgun (WGS) entry which is preliminary data.</text>
</comment>
<dbReference type="AlphaFoldDB" id="A0A1X0QEW8"/>
<accession>A0A1X0QEW8</accession>
<protein>
    <submittedName>
        <fullName evidence="2">YI31B</fullName>
    </submittedName>
</protein>
<dbReference type="VEuPathDB" id="MicrosporidiaDB:HERIO_1629"/>
<dbReference type="InterPro" id="IPR043502">
    <property type="entry name" value="DNA/RNA_pol_sf"/>
</dbReference>
<organism evidence="2 3">
    <name type="scientific">Hepatospora eriocheir</name>
    <dbReference type="NCBI Taxonomy" id="1081669"/>
    <lineage>
        <taxon>Eukaryota</taxon>
        <taxon>Fungi</taxon>
        <taxon>Fungi incertae sedis</taxon>
        <taxon>Microsporidia</taxon>
        <taxon>Hepatosporidae</taxon>
        <taxon>Hepatospora</taxon>
    </lineage>
</organism>
<dbReference type="SUPFAM" id="SSF56672">
    <property type="entry name" value="DNA/RNA polymerases"/>
    <property type="match status" value="1"/>
</dbReference>
<dbReference type="CDD" id="cd01647">
    <property type="entry name" value="RT_LTR"/>
    <property type="match status" value="1"/>
</dbReference>
<feature type="domain" description="Reverse transcriptase" evidence="1">
    <location>
        <begin position="1"/>
        <end position="138"/>
    </location>
</feature>
<dbReference type="EMBL" id="LTAI01000910">
    <property type="protein sequence ID" value="ORD98214.1"/>
    <property type="molecule type" value="Genomic_DNA"/>
</dbReference>
<dbReference type="VEuPathDB" id="MicrosporidiaDB:A0H76_108"/>
<proteinExistence type="predicted"/>
<dbReference type="InterPro" id="IPR000477">
    <property type="entry name" value="RT_dom"/>
</dbReference>
<dbReference type="InterPro" id="IPR043128">
    <property type="entry name" value="Rev_trsase/Diguanyl_cyclase"/>
</dbReference>
<evidence type="ECO:0000313" key="2">
    <source>
        <dbReference type="EMBL" id="ORD98214.1"/>
    </source>
</evidence>
<dbReference type="PANTHER" id="PTHR33064:SF37">
    <property type="entry name" value="RIBONUCLEASE H"/>
    <property type="match status" value="1"/>
</dbReference>
<dbReference type="Pfam" id="PF00078">
    <property type="entry name" value="RVT_1"/>
    <property type="match status" value="1"/>
</dbReference>
<dbReference type="PROSITE" id="PS50878">
    <property type="entry name" value="RT_POL"/>
    <property type="match status" value="1"/>
</dbReference>
<evidence type="ECO:0000259" key="1">
    <source>
        <dbReference type="PROSITE" id="PS50878"/>
    </source>
</evidence>
<dbReference type="PANTHER" id="PTHR33064">
    <property type="entry name" value="POL PROTEIN"/>
    <property type="match status" value="1"/>
</dbReference>
<evidence type="ECO:0000313" key="3">
    <source>
        <dbReference type="Proteomes" id="UP000192501"/>
    </source>
</evidence>
<gene>
    <name evidence="2" type="primary">YI31B</name>
    <name evidence="2" type="ORF">A0H76_108</name>
</gene>
<name>A0A1X0QEW8_9MICR</name>
<dbReference type="InterPro" id="IPR051320">
    <property type="entry name" value="Viral_Replic_Matur_Polypro"/>
</dbReference>